<accession>A0ABR7GCK6</accession>
<evidence type="ECO:0000256" key="9">
    <source>
        <dbReference type="HAMAP-Rule" id="MF_00125"/>
    </source>
</evidence>
<evidence type="ECO:0000313" key="12">
    <source>
        <dbReference type="Proteomes" id="UP000643810"/>
    </source>
</evidence>
<gene>
    <name evidence="9 11" type="primary">hisZ</name>
    <name evidence="11" type="ORF">H8R94_00840</name>
</gene>
<comment type="similarity">
    <text evidence="3 9">Belongs to the class-II aminoacyl-tRNA synthetase family. HisZ subfamily.</text>
</comment>
<dbReference type="SUPFAM" id="SSF55681">
    <property type="entry name" value="Class II aaRS and biotin synthetases"/>
    <property type="match status" value="1"/>
</dbReference>
<proteinExistence type="inferred from homology"/>
<dbReference type="Gene3D" id="3.30.930.10">
    <property type="entry name" value="Bira Bifunctional Protein, Domain 2"/>
    <property type="match status" value="1"/>
</dbReference>
<comment type="function">
    <text evidence="8 9">Required for the first step of histidine biosynthesis. May allow the feedback regulation of ATP phosphoribosyltransferase activity by histidine.</text>
</comment>
<dbReference type="GO" id="GO:0016757">
    <property type="term" value="F:glycosyltransferase activity"/>
    <property type="evidence" value="ECO:0007669"/>
    <property type="project" value="UniProtKB-KW"/>
</dbReference>
<evidence type="ECO:0000256" key="2">
    <source>
        <dbReference type="ARBA" id="ARBA00004667"/>
    </source>
</evidence>
<dbReference type="HAMAP" id="MF_00125">
    <property type="entry name" value="HisZ"/>
    <property type="match status" value="1"/>
</dbReference>
<keyword evidence="12" id="KW-1185">Reference proteome</keyword>
<dbReference type="InterPro" id="IPR006195">
    <property type="entry name" value="aa-tRNA-synth_II"/>
</dbReference>
<dbReference type="Pfam" id="PF13393">
    <property type="entry name" value="tRNA-synt_His"/>
    <property type="match status" value="1"/>
</dbReference>
<keyword evidence="6 9" id="KW-0028">Amino-acid biosynthesis</keyword>
<name>A0ABR7GCK6_9FIRM</name>
<dbReference type="InterPro" id="IPR041715">
    <property type="entry name" value="HisRS-like_core"/>
</dbReference>
<dbReference type="Proteomes" id="UP000643810">
    <property type="component" value="Unassembled WGS sequence"/>
</dbReference>
<dbReference type="InterPro" id="IPR004517">
    <property type="entry name" value="HisZ"/>
</dbReference>
<evidence type="ECO:0000256" key="6">
    <source>
        <dbReference type="ARBA" id="ARBA00022605"/>
    </source>
</evidence>
<comment type="pathway">
    <text evidence="2 9">Amino-acid biosynthesis; L-histidine biosynthesis; L-histidine from 5-phospho-alpha-D-ribose 1-diphosphate: step 1/9.</text>
</comment>
<keyword evidence="11" id="KW-0328">Glycosyltransferase</keyword>
<evidence type="ECO:0000256" key="8">
    <source>
        <dbReference type="ARBA" id="ARBA00025246"/>
    </source>
</evidence>
<evidence type="ECO:0000259" key="10">
    <source>
        <dbReference type="PROSITE" id="PS50862"/>
    </source>
</evidence>
<protein>
    <recommendedName>
        <fullName evidence="4 9">ATP phosphoribosyltransferase regulatory subunit</fullName>
    </recommendedName>
</protein>
<evidence type="ECO:0000256" key="4">
    <source>
        <dbReference type="ARBA" id="ARBA00020397"/>
    </source>
</evidence>
<keyword evidence="7 9" id="KW-0368">Histidine biosynthesis</keyword>
<dbReference type="InterPro" id="IPR045864">
    <property type="entry name" value="aa-tRNA-synth_II/BPL/LPL"/>
</dbReference>
<dbReference type="NCBIfam" id="TIGR00443">
    <property type="entry name" value="hisZ_biosyn_reg"/>
    <property type="match status" value="1"/>
</dbReference>
<dbReference type="RefSeq" id="WP_186853604.1">
    <property type="nucleotide sequence ID" value="NZ_JACOPG010000001.1"/>
</dbReference>
<reference evidence="11 12" key="1">
    <citation type="submission" date="2020-08" db="EMBL/GenBank/DDBJ databases">
        <title>Genome public.</title>
        <authorList>
            <person name="Liu C."/>
            <person name="Sun Q."/>
        </authorList>
    </citation>
    <scope>NUCLEOTIDE SEQUENCE [LARGE SCALE GENOMIC DNA]</scope>
    <source>
        <strain evidence="11 12">NSJ-9</strain>
    </source>
</reference>
<keyword evidence="5 9" id="KW-0963">Cytoplasm</keyword>
<evidence type="ECO:0000256" key="5">
    <source>
        <dbReference type="ARBA" id="ARBA00022490"/>
    </source>
</evidence>
<organism evidence="11 12">
    <name type="scientific">Roseburia lenta</name>
    <dbReference type="NCBI Taxonomy" id="2763061"/>
    <lineage>
        <taxon>Bacteria</taxon>
        <taxon>Bacillati</taxon>
        <taxon>Bacillota</taxon>
        <taxon>Clostridia</taxon>
        <taxon>Lachnospirales</taxon>
        <taxon>Lachnospiraceae</taxon>
        <taxon>Roseburia</taxon>
    </lineage>
</organism>
<evidence type="ECO:0000256" key="1">
    <source>
        <dbReference type="ARBA" id="ARBA00004496"/>
    </source>
</evidence>
<dbReference type="CDD" id="cd00773">
    <property type="entry name" value="HisRS-like_core"/>
    <property type="match status" value="1"/>
</dbReference>
<comment type="subunit">
    <text evidence="9">Heteromultimer composed of HisG and HisZ subunits.</text>
</comment>
<keyword evidence="11" id="KW-0808">Transferase</keyword>
<dbReference type="PIRSF" id="PIRSF001549">
    <property type="entry name" value="His-tRNA_synth"/>
    <property type="match status" value="1"/>
</dbReference>
<feature type="domain" description="Aminoacyl-transfer RNA synthetases class-II family profile" evidence="10">
    <location>
        <begin position="1"/>
        <end position="345"/>
    </location>
</feature>
<dbReference type="PANTHER" id="PTHR43707:SF6">
    <property type="entry name" value="ATP PHOSPHORIBOSYLTRANSFERASE REGULATORY SUBUNIT"/>
    <property type="match status" value="1"/>
</dbReference>
<dbReference type="InterPro" id="IPR004516">
    <property type="entry name" value="HisRS/HisZ"/>
</dbReference>
<sequence length="395" mass="45007">MQNKRLHTPEGVRDIYNDECEKKHYILDRMRQVIQSYGYRFIETPTFEFFDIFGQEVGTTPSKDLYKFFDREGNTLVLRPDMTPSIARAASKYFPIETEPVRLCYEGNVFINNNSYQGRLKESTQLGVEFIGENSVDADGEIIALVVNNLKAAGLEQFQISIGHADLFRQLMKAADFDAEAEETLRDLILNKNFFGVDEFLERHQVTDDLRSLFSMLGKMYASPKEWAGMKEIALRFPGVADALSYLQELYELLEVYDVTKYVSFELGLISSYSYYTGILFSGYTFGSGEPIVKGGRYDGLLSYFGKEAPAIGFALMVDQLLLALERQKIAISAGQEAEIILYTPQQRKIAATTAEELRNAGKIVRLHLMDLDSHSIADYRQRYQGQKIIVLEDE</sequence>
<dbReference type="PROSITE" id="PS50862">
    <property type="entry name" value="AA_TRNA_LIGASE_II"/>
    <property type="match status" value="1"/>
</dbReference>
<evidence type="ECO:0000313" key="11">
    <source>
        <dbReference type="EMBL" id="MBC5685169.1"/>
    </source>
</evidence>
<evidence type="ECO:0000256" key="7">
    <source>
        <dbReference type="ARBA" id="ARBA00023102"/>
    </source>
</evidence>
<comment type="caution">
    <text evidence="11">The sequence shown here is derived from an EMBL/GenBank/DDBJ whole genome shotgun (WGS) entry which is preliminary data.</text>
</comment>
<dbReference type="PANTHER" id="PTHR43707">
    <property type="entry name" value="HISTIDYL-TRNA SYNTHETASE"/>
    <property type="match status" value="1"/>
</dbReference>
<dbReference type="EMBL" id="JACOPG010000001">
    <property type="protein sequence ID" value="MBC5685169.1"/>
    <property type="molecule type" value="Genomic_DNA"/>
</dbReference>
<comment type="subcellular location">
    <subcellularLocation>
        <location evidence="1 9">Cytoplasm</location>
    </subcellularLocation>
</comment>
<comment type="miscellaneous">
    <text evidence="9">This function is generally fulfilled by the C-terminal part of HisG, which is missing in some bacteria such as this one.</text>
</comment>
<evidence type="ECO:0000256" key="3">
    <source>
        <dbReference type="ARBA" id="ARBA00005539"/>
    </source>
</evidence>